<keyword evidence="2" id="KW-0805">Transcription regulation</keyword>
<dbReference type="Proteomes" id="UP000193467">
    <property type="component" value="Unassembled WGS sequence"/>
</dbReference>
<dbReference type="SMART" id="SM00993">
    <property type="entry name" value="YL1_C"/>
    <property type="match status" value="1"/>
</dbReference>
<feature type="non-terminal residue" evidence="6">
    <location>
        <position position="1"/>
    </location>
</feature>
<evidence type="ECO:0000256" key="1">
    <source>
        <dbReference type="ARBA" id="ARBA00004123"/>
    </source>
</evidence>
<accession>A0A1Y2FCU2</accession>
<dbReference type="Pfam" id="PF08265">
    <property type="entry name" value="YL1_C"/>
    <property type="match status" value="1"/>
</dbReference>
<feature type="domain" description="Vps72/YL1 C-terminal" evidence="5">
    <location>
        <begin position="13"/>
        <end position="42"/>
    </location>
</feature>
<evidence type="ECO:0000256" key="3">
    <source>
        <dbReference type="ARBA" id="ARBA00023163"/>
    </source>
</evidence>
<evidence type="ECO:0000256" key="4">
    <source>
        <dbReference type="ARBA" id="ARBA00023242"/>
    </source>
</evidence>
<dbReference type="OrthoDB" id="49520at2759"/>
<evidence type="ECO:0000313" key="7">
    <source>
        <dbReference type="Proteomes" id="UP000193467"/>
    </source>
</evidence>
<dbReference type="GO" id="GO:0006338">
    <property type="term" value="P:chromatin remodeling"/>
    <property type="evidence" value="ECO:0007669"/>
    <property type="project" value="InterPro"/>
</dbReference>
<organism evidence="6 7">
    <name type="scientific">Leucosporidium creatinivorum</name>
    <dbReference type="NCBI Taxonomy" id="106004"/>
    <lineage>
        <taxon>Eukaryota</taxon>
        <taxon>Fungi</taxon>
        <taxon>Dikarya</taxon>
        <taxon>Basidiomycota</taxon>
        <taxon>Pucciniomycotina</taxon>
        <taxon>Microbotryomycetes</taxon>
        <taxon>Leucosporidiales</taxon>
        <taxon>Leucosporidium</taxon>
    </lineage>
</organism>
<evidence type="ECO:0000313" key="6">
    <source>
        <dbReference type="EMBL" id="ORY81749.1"/>
    </source>
</evidence>
<sequence length="64" mass="7159">TVEAPPSVVPQKKWCDVTGLEAPYTDPKSTLRYHNAEVYEVLKTFQPAVIQTYLAVRGQGVVLR</sequence>
<evidence type="ECO:0000256" key="2">
    <source>
        <dbReference type="ARBA" id="ARBA00023015"/>
    </source>
</evidence>
<keyword evidence="4" id="KW-0539">Nucleus</keyword>
<dbReference type="InterPro" id="IPR013272">
    <property type="entry name" value="Vps72/YL1_C"/>
</dbReference>
<proteinExistence type="predicted"/>
<gene>
    <name evidence="6" type="ORF">BCR35DRAFT_265619</name>
</gene>
<name>A0A1Y2FCU2_9BASI</name>
<keyword evidence="3" id="KW-0804">Transcription</keyword>
<dbReference type="GO" id="GO:0031011">
    <property type="term" value="C:Ino80 complex"/>
    <property type="evidence" value="ECO:0007669"/>
    <property type="project" value="InterPro"/>
</dbReference>
<protein>
    <recommendedName>
        <fullName evidence="5">Vps72/YL1 C-terminal domain-containing protein</fullName>
    </recommendedName>
</protein>
<dbReference type="AlphaFoldDB" id="A0A1Y2FCU2"/>
<dbReference type="FunCoup" id="A0A1Y2FCU2">
    <property type="interactions" value="182"/>
</dbReference>
<comment type="subcellular location">
    <subcellularLocation>
        <location evidence="1">Nucleus</location>
    </subcellularLocation>
</comment>
<dbReference type="EMBL" id="MCGR01000022">
    <property type="protein sequence ID" value="ORY81749.1"/>
    <property type="molecule type" value="Genomic_DNA"/>
</dbReference>
<evidence type="ECO:0000259" key="5">
    <source>
        <dbReference type="SMART" id="SM00993"/>
    </source>
</evidence>
<dbReference type="InParanoid" id="A0A1Y2FCU2"/>
<comment type="caution">
    <text evidence="6">The sequence shown here is derived from an EMBL/GenBank/DDBJ whole genome shotgun (WGS) entry which is preliminary data.</text>
</comment>
<dbReference type="InterPro" id="IPR029525">
    <property type="entry name" value="INO80C/Ies6"/>
</dbReference>
<keyword evidence="7" id="KW-1185">Reference proteome</keyword>
<dbReference type="PANTHER" id="PTHR31200:SF1">
    <property type="entry name" value="INO80 COMPLEX SUBUNIT C"/>
    <property type="match status" value="1"/>
</dbReference>
<dbReference type="STRING" id="106004.A0A1Y2FCU2"/>
<dbReference type="PANTHER" id="PTHR31200">
    <property type="entry name" value="INO80 COMPLEX SUBUNIT C"/>
    <property type="match status" value="1"/>
</dbReference>
<reference evidence="6 7" key="1">
    <citation type="submission" date="2016-07" db="EMBL/GenBank/DDBJ databases">
        <title>Pervasive Adenine N6-methylation of Active Genes in Fungi.</title>
        <authorList>
            <consortium name="DOE Joint Genome Institute"/>
            <person name="Mondo S.J."/>
            <person name="Dannebaum R.O."/>
            <person name="Kuo R.C."/>
            <person name="Labutti K."/>
            <person name="Haridas S."/>
            <person name="Kuo A."/>
            <person name="Salamov A."/>
            <person name="Ahrendt S.R."/>
            <person name="Lipzen A."/>
            <person name="Sullivan W."/>
            <person name="Andreopoulos W.B."/>
            <person name="Clum A."/>
            <person name="Lindquist E."/>
            <person name="Daum C."/>
            <person name="Ramamoorthy G.K."/>
            <person name="Gryganskyi A."/>
            <person name="Culley D."/>
            <person name="Magnuson J.K."/>
            <person name="James T.Y."/>
            <person name="O'Malley M.A."/>
            <person name="Stajich J.E."/>
            <person name="Spatafora J.W."/>
            <person name="Visel A."/>
            <person name="Grigoriev I.V."/>
        </authorList>
    </citation>
    <scope>NUCLEOTIDE SEQUENCE [LARGE SCALE GENOMIC DNA]</scope>
    <source>
        <strain evidence="6 7">62-1032</strain>
    </source>
</reference>